<dbReference type="Pfam" id="PF05684">
    <property type="entry name" value="DUF819"/>
    <property type="match status" value="1"/>
</dbReference>
<keyword evidence="1" id="KW-0812">Transmembrane</keyword>
<evidence type="ECO:0000256" key="1">
    <source>
        <dbReference type="SAM" id="Phobius"/>
    </source>
</evidence>
<dbReference type="Proteomes" id="UP000630805">
    <property type="component" value="Unassembled WGS sequence"/>
</dbReference>
<keyword evidence="1" id="KW-1133">Transmembrane helix</keyword>
<organism evidence="2 3">
    <name type="scientific">Ruegeria haliotis</name>
    <dbReference type="NCBI Taxonomy" id="2747601"/>
    <lineage>
        <taxon>Bacteria</taxon>
        <taxon>Pseudomonadati</taxon>
        <taxon>Pseudomonadota</taxon>
        <taxon>Alphaproteobacteria</taxon>
        <taxon>Rhodobacterales</taxon>
        <taxon>Roseobacteraceae</taxon>
        <taxon>Ruegeria</taxon>
    </lineage>
</organism>
<feature type="transmembrane region" description="Helical" evidence="1">
    <location>
        <begin position="206"/>
        <end position="231"/>
    </location>
</feature>
<feature type="transmembrane region" description="Helical" evidence="1">
    <location>
        <begin position="90"/>
        <end position="112"/>
    </location>
</feature>
<sequence length="379" mass="39436">MQPDAIGFALIYLLVPAALILLTHRSDIAARLGPIVLCYMAGLLLGLSGLQPASLQPVRDTIIEVSLGLALPLLLFAVDLRSWGHIAGSAILSMALAIVAVAVVATALYFLFHAGGTDQAEQLSGMAVGMYTGGLANMGAIKLALDIPEGRYLLFATVDTVVGAGYLLFVLTLAPVVMGRFLSPFTGSLEDQAEESNKAAPSKQNWVIQGLIAVTGSALCVGASLVLAPILPIAEPQIMVVVLLTTFGILGSLTPSLHRNVAAPHMGMYLLYVFSFSVAASMDLAQLQAVDLSVLFFVLIATFGSFALHAVLARLAGIDRDTFLITSVAAVMSPAFVPMVSRSLRNPAILMSGMATGILGFAIGNYLGISLALLLAGKG</sequence>
<feature type="transmembrane region" description="Helical" evidence="1">
    <location>
        <begin position="35"/>
        <end position="55"/>
    </location>
</feature>
<comment type="caution">
    <text evidence="2">The sequence shown here is derived from an EMBL/GenBank/DDBJ whole genome shotgun (WGS) entry which is preliminary data.</text>
</comment>
<feature type="transmembrane region" description="Helical" evidence="1">
    <location>
        <begin position="353"/>
        <end position="376"/>
    </location>
</feature>
<dbReference type="InterPro" id="IPR008537">
    <property type="entry name" value="DUF819"/>
</dbReference>
<evidence type="ECO:0000313" key="3">
    <source>
        <dbReference type="Proteomes" id="UP000630805"/>
    </source>
</evidence>
<dbReference type="PANTHER" id="PTHR34289">
    <property type="entry name" value="PROTEIN, PUTATIVE (DUF819)-RELATED"/>
    <property type="match status" value="1"/>
</dbReference>
<name>A0ABX2PQ62_9RHOB</name>
<keyword evidence="3" id="KW-1185">Reference proteome</keyword>
<dbReference type="RefSeq" id="WP_176864540.1">
    <property type="nucleotide sequence ID" value="NZ_JABXWT010000004.1"/>
</dbReference>
<protein>
    <submittedName>
        <fullName evidence="2">DUF819 family protein</fullName>
    </submittedName>
</protein>
<feature type="transmembrane region" description="Helical" evidence="1">
    <location>
        <begin position="124"/>
        <end position="145"/>
    </location>
</feature>
<feature type="transmembrane region" description="Helical" evidence="1">
    <location>
        <begin position="322"/>
        <end position="341"/>
    </location>
</feature>
<accession>A0ABX2PQ62</accession>
<feature type="transmembrane region" description="Helical" evidence="1">
    <location>
        <begin position="294"/>
        <end position="316"/>
    </location>
</feature>
<feature type="transmembrane region" description="Helical" evidence="1">
    <location>
        <begin position="61"/>
        <end position="78"/>
    </location>
</feature>
<keyword evidence="1" id="KW-0472">Membrane</keyword>
<feature type="transmembrane region" description="Helical" evidence="1">
    <location>
        <begin position="152"/>
        <end position="178"/>
    </location>
</feature>
<feature type="transmembrane region" description="Helical" evidence="1">
    <location>
        <begin position="6"/>
        <end position="23"/>
    </location>
</feature>
<feature type="transmembrane region" description="Helical" evidence="1">
    <location>
        <begin position="238"/>
        <end position="257"/>
    </location>
</feature>
<dbReference type="EMBL" id="JABXWT010000004">
    <property type="protein sequence ID" value="NVO56262.1"/>
    <property type="molecule type" value="Genomic_DNA"/>
</dbReference>
<proteinExistence type="predicted"/>
<reference evidence="2 3" key="1">
    <citation type="submission" date="2020-06" db="EMBL/GenBank/DDBJ databases">
        <authorList>
            <person name="Cao W.R."/>
        </authorList>
    </citation>
    <scope>NUCLEOTIDE SEQUENCE [LARGE SCALE GENOMIC DNA]</scope>
    <source>
        <strain evidence="2 3">B1Z28</strain>
    </source>
</reference>
<gene>
    <name evidence="2" type="ORF">HW561_10725</name>
</gene>
<evidence type="ECO:0000313" key="2">
    <source>
        <dbReference type="EMBL" id="NVO56262.1"/>
    </source>
</evidence>
<dbReference type="PANTHER" id="PTHR34289:SF8">
    <property type="entry name" value="DUF819 DOMAIN-CONTAINING PROTEIN"/>
    <property type="match status" value="1"/>
</dbReference>